<evidence type="ECO:0000256" key="3">
    <source>
        <dbReference type="ARBA" id="ARBA00008388"/>
    </source>
</evidence>
<dbReference type="GO" id="GO:0046872">
    <property type="term" value="F:metal ion binding"/>
    <property type="evidence" value="ECO:0007669"/>
    <property type="project" value="UniProtKB-KW"/>
</dbReference>
<keyword evidence="9" id="KW-1133">Transmembrane helix</keyword>
<feature type="signal peptide" evidence="13">
    <location>
        <begin position="1"/>
        <end position="17"/>
    </location>
</feature>
<gene>
    <name evidence="14" type="ORF">HJC23_001772</name>
</gene>
<evidence type="ECO:0000256" key="7">
    <source>
        <dbReference type="ARBA" id="ARBA00022723"/>
    </source>
</evidence>
<evidence type="ECO:0000256" key="8">
    <source>
        <dbReference type="ARBA" id="ARBA00022982"/>
    </source>
</evidence>
<keyword evidence="6" id="KW-0812">Transmembrane</keyword>
<keyword evidence="10" id="KW-0560">Oxidoreductase</keyword>
<evidence type="ECO:0000313" key="14">
    <source>
        <dbReference type="EMBL" id="KAL3802228.1"/>
    </source>
</evidence>
<dbReference type="Gene3D" id="1.20.1260.140">
    <property type="entry name" value="Alternative oxidase"/>
    <property type="match status" value="1"/>
</dbReference>
<comment type="caution">
    <text evidence="14">The sequence shown here is derived from an EMBL/GenBank/DDBJ whole genome shotgun (WGS) entry which is preliminary data.</text>
</comment>
<evidence type="ECO:0000256" key="11">
    <source>
        <dbReference type="ARBA" id="ARBA00023004"/>
    </source>
</evidence>
<evidence type="ECO:0000256" key="9">
    <source>
        <dbReference type="ARBA" id="ARBA00022989"/>
    </source>
</evidence>
<keyword evidence="11" id="KW-0408">Iron</keyword>
<feature type="chain" id="PRO_5044887883" description="Ubiquinol oxidase (non-electrogenic)" evidence="13">
    <location>
        <begin position="18"/>
        <end position="299"/>
    </location>
</feature>
<organism evidence="14 15">
    <name type="scientific">Cyclotella cryptica</name>
    <dbReference type="NCBI Taxonomy" id="29204"/>
    <lineage>
        <taxon>Eukaryota</taxon>
        <taxon>Sar</taxon>
        <taxon>Stramenopiles</taxon>
        <taxon>Ochrophyta</taxon>
        <taxon>Bacillariophyta</taxon>
        <taxon>Coscinodiscophyceae</taxon>
        <taxon>Thalassiosirophycidae</taxon>
        <taxon>Stephanodiscales</taxon>
        <taxon>Stephanodiscaceae</taxon>
        <taxon>Cyclotella</taxon>
    </lineage>
</organism>
<dbReference type="AlphaFoldDB" id="A0ABD3QQ16"/>
<dbReference type="Proteomes" id="UP001516023">
    <property type="component" value="Unassembled WGS sequence"/>
</dbReference>
<evidence type="ECO:0000256" key="13">
    <source>
        <dbReference type="SAM" id="SignalP"/>
    </source>
</evidence>
<protein>
    <recommendedName>
        <fullName evidence="16">Ubiquinol oxidase (non-electrogenic)</fullName>
    </recommendedName>
</protein>
<keyword evidence="13" id="KW-0732">Signal</keyword>
<sequence>MKLYLLLTFLCVGGLHEWPICARAFSKTPVPTHTALSQKHVNSFKPTLLYASSVSPEKDRLDTNPSTKFGSPLSDSVKEMNRFAIGFLKGTLFDNLFIGEDRAYARFYALETIARVPYFSYLSVLHLYETLGKWRRSKYLKLHFAESWNEMHHLLIMEELGGNARFSDRFVAQHLAVGYFAFAALLYLINPVEAYNLNQDVEEHAFATYDEYLRENAEMLKTKPPPKAAIEYYLEGDMYMFDEFQTECEMRRPEIRNLYDVFVAIRDDEMAHVKTMAKLQTELDISSMNEGECEIPDHI</sequence>
<evidence type="ECO:0000256" key="6">
    <source>
        <dbReference type="ARBA" id="ARBA00022692"/>
    </source>
</evidence>
<keyword evidence="5" id="KW-0679">Respiratory chain</keyword>
<dbReference type="PANTHER" id="PTHR31803">
    <property type="entry name" value="ALTERNATIVE OXIDASE"/>
    <property type="match status" value="1"/>
</dbReference>
<evidence type="ECO:0000256" key="1">
    <source>
        <dbReference type="ARBA" id="ARBA00001962"/>
    </source>
</evidence>
<evidence type="ECO:0000313" key="15">
    <source>
        <dbReference type="Proteomes" id="UP001516023"/>
    </source>
</evidence>
<keyword evidence="4" id="KW-0813">Transport</keyword>
<comment type="subcellular location">
    <subcellularLocation>
        <location evidence="2">Membrane</location>
    </subcellularLocation>
</comment>
<keyword evidence="7" id="KW-0479">Metal-binding</keyword>
<name>A0ABD3QQ16_9STRA</name>
<keyword evidence="12" id="KW-0472">Membrane</keyword>
<evidence type="ECO:0000256" key="12">
    <source>
        <dbReference type="ARBA" id="ARBA00023136"/>
    </source>
</evidence>
<dbReference type="PANTHER" id="PTHR31803:SF10">
    <property type="entry name" value="UBIQUINOL OXIDASE 4, CHLOROPLASTIC_CHROMOPLASTIC"/>
    <property type="match status" value="1"/>
</dbReference>
<evidence type="ECO:0000256" key="10">
    <source>
        <dbReference type="ARBA" id="ARBA00023002"/>
    </source>
</evidence>
<accession>A0ABD3QQ16</accession>
<dbReference type="Pfam" id="PF01786">
    <property type="entry name" value="AOX"/>
    <property type="match status" value="1"/>
</dbReference>
<dbReference type="EMBL" id="JABMIG020000021">
    <property type="protein sequence ID" value="KAL3802228.1"/>
    <property type="molecule type" value="Genomic_DNA"/>
</dbReference>
<comment type="cofactor">
    <cofactor evidence="1">
        <name>Fe cation</name>
        <dbReference type="ChEBI" id="CHEBI:24875"/>
    </cofactor>
</comment>
<dbReference type="InterPro" id="IPR038659">
    <property type="entry name" value="AOX_sf"/>
</dbReference>
<evidence type="ECO:0000256" key="2">
    <source>
        <dbReference type="ARBA" id="ARBA00004370"/>
    </source>
</evidence>
<evidence type="ECO:0000256" key="5">
    <source>
        <dbReference type="ARBA" id="ARBA00022660"/>
    </source>
</evidence>
<reference evidence="14 15" key="1">
    <citation type="journal article" date="2020" name="G3 (Bethesda)">
        <title>Improved Reference Genome for Cyclotella cryptica CCMP332, a Model for Cell Wall Morphogenesis, Salinity Adaptation, and Lipid Production in Diatoms (Bacillariophyta).</title>
        <authorList>
            <person name="Roberts W.R."/>
            <person name="Downey K.M."/>
            <person name="Ruck E.C."/>
            <person name="Traller J.C."/>
            <person name="Alverson A.J."/>
        </authorList>
    </citation>
    <scope>NUCLEOTIDE SEQUENCE [LARGE SCALE GENOMIC DNA]</scope>
    <source>
        <strain evidence="14 15">CCMP332</strain>
    </source>
</reference>
<evidence type="ECO:0000256" key="4">
    <source>
        <dbReference type="ARBA" id="ARBA00022448"/>
    </source>
</evidence>
<evidence type="ECO:0008006" key="16">
    <source>
        <dbReference type="Google" id="ProtNLM"/>
    </source>
</evidence>
<comment type="similarity">
    <text evidence="3">Belongs to the alternative oxidase family.</text>
</comment>
<keyword evidence="15" id="KW-1185">Reference proteome</keyword>
<dbReference type="GO" id="GO:0016020">
    <property type="term" value="C:membrane"/>
    <property type="evidence" value="ECO:0007669"/>
    <property type="project" value="UniProtKB-SubCell"/>
</dbReference>
<dbReference type="GO" id="GO:0016491">
    <property type="term" value="F:oxidoreductase activity"/>
    <property type="evidence" value="ECO:0007669"/>
    <property type="project" value="UniProtKB-KW"/>
</dbReference>
<keyword evidence="8" id="KW-0249">Electron transport</keyword>
<proteinExistence type="inferred from homology"/>
<dbReference type="InterPro" id="IPR002680">
    <property type="entry name" value="AOX"/>
</dbReference>